<evidence type="ECO:0000256" key="6">
    <source>
        <dbReference type="ARBA" id="ARBA00022960"/>
    </source>
</evidence>
<dbReference type="PANTHER" id="PTHR30400">
    <property type="entry name" value="MONOFUNCTIONAL BIOSYNTHETIC PEPTIDOGLYCAN TRANSGLYCOSYLASE"/>
    <property type="match status" value="1"/>
</dbReference>
<evidence type="ECO:0000256" key="10">
    <source>
        <dbReference type="ARBA" id="ARBA00023316"/>
    </source>
</evidence>
<comment type="subcellular location">
    <subcellularLocation>
        <location evidence="11">Cell inner membrane</location>
        <topology evidence="11">Single-pass membrane protein</topology>
    </subcellularLocation>
</comment>
<dbReference type="SUPFAM" id="SSF53955">
    <property type="entry name" value="Lysozyme-like"/>
    <property type="match status" value="1"/>
</dbReference>
<keyword evidence="3 11" id="KW-0328">Glycosyltransferase</keyword>
<keyword evidence="7 11" id="KW-0573">Peptidoglycan synthesis</keyword>
<organism evidence="13 14">
    <name type="scientific">Methylocapsa polymorpha</name>
    <dbReference type="NCBI Taxonomy" id="3080828"/>
    <lineage>
        <taxon>Bacteria</taxon>
        <taxon>Pseudomonadati</taxon>
        <taxon>Pseudomonadota</taxon>
        <taxon>Alphaproteobacteria</taxon>
        <taxon>Hyphomicrobiales</taxon>
        <taxon>Beijerinckiaceae</taxon>
        <taxon>Methylocapsa</taxon>
    </lineage>
</organism>
<keyword evidence="2 11" id="KW-0997">Cell inner membrane</keyword>
<comment type="pathway">
    <text evidence="11">Cell wall biogenesis; peptidoglycan biosynthesis.</text>
</comment>
<dbReference type="RefSeq" id="WP_407339653.1">
    <property type="nucleotide sequence ID" value="NZ_CP136862.1"/>
</dbReference>
<dbReference type="InterPro" id="IPR001264">
    <property type="entry name" value="Glyco_trans_51"/>
</dbReference>
<reference evidence="13 14" key="1">
    <citation type="submission" date="2023-10" db="EMBL/GenBank/DDBJ databases">
        <title>Novel methanotroph of the genus Methylocapsa from a subarctic wetland.</title>
        <authorList>
            <person name="Belova S.E."/>
            <person name="Oshkin I.Y."/>
            <person name="Miroshnikov K."/>
            <person name="Dedysh S.N."/>
        </authorList>
    </citation>
    <scope>NUCLEOTIDE SEQUENCE [LARGE SCALE GENOMIC DNA]</scope>
    <source>
        <strain evidence="13 14">RX1</strain>
    </source>
</reference>
<evidence type="ECO:0000313" key="13">
    <source>
        <dbReference type="EMBL" id="WOJ90206.1"/>
    </source>
</evidence>
<keyword evidence="6 11" id="KW-0133">Cell shape</keyword>
<evidence type="ECO:0000256" key="8">
    <source>
        <dbReference type="ARBA" id="ARBA00022989"/>
    </source>
</evidence>
<keyword evidence="8 11" id="KW-1133">Transmembrane helix</keyword>
<evidence type="ECO:0000256" key="2">
    <source>
        <dbReference type="ARBA" id="ARBA00022519"/>
    </source>
</evidence>
<evidence type="ECO:0000256" key="4">
    <source>
        <dbReference type="ARBA" id="ARBA00022679"/>
    </source>
</evidence>
<evidence type="ECO:0000259" key="12">
    <source>
        <dbReference type="Pfam" id="PF00912"/>
    </source>
</evidence>
<protein>
    <recommendedName>
        <fullName evidence="11">Biosynthetic peptidoglycan transglycosylase</fullName>
        <ecNumber evidence="11">2.4.99.28</ecNumber>
    </recommendedName>
    <alternativeName>
        <fullName evidence="11">Glycan polymerase</fullName>
    </alternativeName>
    <alternativeName>
        <fullName evidence="11">Peptidoglycan glycosyltransferase MtgA</fullName>
        <shortName evidence="11">PGT</shortName>
    </alternativeName>
</protein>
<evidence type="ECO:0000256" key="3">
    <source>
        <dbReference type="ARBA" id="ARBA00022676"/>
    </source>
</evidence>
<proteinExistence type="inferred from homology"/>
<dbReference type="GO" id="GO:0016757">
    <property type="term" value="F:glycosyltransferase activity"/>
    <property type="evidence" value="ECO:0007669"/>
    <property type="project" value="UniProtKB-KW"/>
</dbReference>
<dbReference type="InterPro" id="IPR036950">
    <property type="entry name" value="PBP_transglycosylase"/>
</dbReference>
<dbReference type="EC" id="2.4.99.28" evidence="11"/>
<evidence type="ECO:0000256" key="7">
    <source>
        <dbReference type="ARBA" id="ARBA00022984"/>
    </source>
</evidence>
<dbReference type="Proteomes" id="UP001626536">
    <property type="component" value="Chromosome"/>
</dbReference>
<gene>
    <name evidence="11 13" type="primary">mtgA</name>
    <name evidence="13" type="ORF">RZS28_02565</name>
</gene>
<dbReference type="NCBIfam" id="TIGR02070">
    <property type="entry name" value="mono_pep_trsgly"/>
    <property type="match status" value="1"/>
</dbReference>
<dbReference type="InterPro" id="IPR023346">
    <property type="entry name" value="Lysozyme-like_dom_sf"/>
</dbReference>
<keyword evidence="14" id="KW-1185">Reference proteome</keyword>
<dbReference type="EMBL" id="CP136862">
    <property type="protein sequence ID" value="WOJ90206.1"/>
    <property type="molecule type" value="Genomic_DNA"/>
</dbReference>
<keyword evidence="10 11" id="KW-0961">Cell wall biogenesis/degradation</keyword>
<comment type="function">
    <text evidence="11">Peptidoglycan polymerase that catalyzes glycan chain elongation from lipid-linked precursors.</text>
</comment>
<comment type="similarity">
    <text evidence="11">Belongs to the glycosyltransferase 51 family.</text>
</comment>
<keyword evidence="9 11" id="KW-0472">Membrane</keyword>
<keyword evidence="5 11" id="KW-0812">Transmembrane</keyword>
<evidence type="ECO:0000313" key="14">
    <source>
        <dbReference type="Proteomes" id="UP001626536"/>
    </source>
</evidence>
<comment type="catalytic activity">
    <reaction evidence="11">
        <text>[GlcNAc-(1-&gt;4)-Mur2Ac(oyl-L-Ala-gamma-D-Glu-L-Lys-D-Ala-D-Ala)](n)-di-trans,octa-cis-undecaprenyl diphosphate + beta-D-GlcNAc-(1-&gt;4)-Mur2Ac(oyl-L-Ala-gamma-D-Glu-L-Lys-D-Ala-D-Ala)-di-trans,octa-cis-undecaprenyl diphosphate = [GlcNAc-(1-&gt;4)-Mur2Ac(oyl-L-Ala-gamma-D-Glu-L-Lys-D-Ala-D-Ala)](n+1)-di-trans,octa-cis-undecaprenyl diphosphate + di-trans,octa-cis-undecaprenyl diphosphate + H(+)</text>
        <dbReference type="Rhea" id="RHEA:23708"/>
        <dbReference type="Rhea" id="RHEA-COMP:9602"/>
        <dbReference type="Rhea" id="RHEA-COMP:9603"/>
        <dbReference type="ChEBI" id="CHEBI:15378"/>
        <dbReference type="ChEBI" id="CHEBI:58405"/>
        <dbReference type="ChEBI" id="CHEBI:60033"/>
        <dbReference type="ChEBI" id="CHEBI:78435"/>
        <dbReference type="EC" id="2.4.99.28"/>
    </reaction>
</comment>
<feature type="transmembrane region" description="Helical" evidence="11">
    <location>
        <begin position="17"/>
        <end position="39"/>
    </location>
</feature>
<keyword evidence="1 11" id="KW-1003">Cell membrane</keyword>
<evidence type="ECO:0000256" key="5">
    <source>
        <dbReference type="ARBA" id="ARBA00022692"/>
    </source>
</evidence>
<dbReference type="Gene3D" id="1.10.3810.10">
    <property type="entry name" value="Biosynthetic peptidoglycan transglycosylase-like"/>
    <property type="match status" value="1"/>
</dbReference>
<dbReference type="HAMAP" id="MF_00766">
    <property type="entry name" value="PGT_MtgA"/>
    <property type="match status" value="1"/>
</dbReference>
<feature type="domain" description="Glycosyl transferase family 51" evidence="12">
    <location>
        <begin position="54"/>
        <end position="217"/>
    </location>
</feature>
<evidence type="ECO:0000256" key="11">
    <source>
        <dbReference type="HAMAP-Rule" id="MF_00766"/>
    </source>
</evidence>
<name>A0ABZ0HTG3_9HYPH</name>
<evidence type="ECO:0000256" key="9">
    <source>
        <dbReference type="ARBA" id="ARBA00023136"/>
    </source>
</evidence>
<evidence type="ECO:0000256" key="1">
    <source>
        <dbReference type="ARBA" id="ARBA00022475"/>
    </source>
</evidence>
<dbReference type="Pfam" id="PF00912">
    <property type="entry name" value="Transgly"/>
    <property type="match status" value="1"/>
</dbReference>
<sequence>MSSRSGRTGPFGKLARIILSVGAALALGVAVLLVAYRFVPPVSTLMLGRWIEGEPVERHYVPLDRISLSLRIAVIVSEDAQFCRNDGVDWGALREVIDAADEDGPSRGASTITMQTAKNLFLWPSRSFIRKGIEIPLALLIDRGWPKRRVLEVYLNIAEWGEGVFGAEAAARRYFHKSADGLDANEAALLATALPNPRRRDPARPSRRHAALARLIMGRARAAESLVECAR</sequence>
<accession>A0ABZ0HTG3</accession>
<dbReference type="InterPro" id="IPR011812">
    <property type="entry name" value="Pep_trsgly"/>
</dbReference>
<dbReference type="PANTHER" id="PTHR30400:SF0">
    <property type="entry name" value="BIOSYNTHETIC PEPTIDOGLYCAN TRANSGLYCOSYLASE"/>
    <property type="match status" value="1"/>
</dbReference>
<keyword evidence="4 11" id="KW-0808">Transferase</keyword>